<evidence type="ECO:0008006" key="4">
    <source>
        <dbReference type="Google" id="ProtNLM"/>
    </source>
</evidence>
<comment type="caution">
    <text evidence="2">The sequence shown here is derived from an EMBL/GenBank/DDBJ whole genome shotgun (WGS) entry which is preliminary data.</text>
</comment>
<evidence type="ECO:0000313" key="2">
    <source>
        <dbReference type="EMBL" id="GMH48259.1"/>
    </source>
</evidence>
<feature type="transmembrane region" description="Helical" evidence="1">
    <location>
        <begin position="76"/>
        <end position="92"/>
    </location>
</feature>
<feature type="transmembrane region" description="Helical" evidence="1">
    <location>
        <begin position="43"/>
        <end position="64"/>
    </location>
</feature>
<accession>A0A9W7DLR3</accession>
<keyword evidence="3" id="KW-1185">Reference proteome</keyword>
<reference evidence="3" key="1">
    <citation type="journal article" date="2023" name="Commun. Biol.">
        <title>Genome analysis of Parmales, the sister group of diatoms, reveals the evolutionary specialization of diatoms from phago-mixotrophs to photoautotrophs.</title>
        <authorList>
            <person name="Ban H."/>
            <person name="Sato S."/>
            <person name="Yoshikawa S."/>
            <person name="Yamada K."/>
            <person name="Nakamura Y."/>
            <person name="Ichinomiya M."/>
            <person name="Sato N."/>
            <person name="Blanc-Mathieu R."/>
            <person name="Endo H."/>
            <person name="Kuwata A."/>
            <person name="Ogata H."/>
        </authorList>
    </citation>
    <scope>NUCLEOTIDE SEQUENCE [LARGE SCALE GENOMIC DNA]</scope>
    <source>
        <strain evidence="3">NIES 3699</strain>
    </source>
</reference>
<organism evidence="2 3">
    <name type="scientific">Triparma verrucosa</name>
    <dbReference type="NCBI Taxonomy" id="1606542"/>
    <lineage>
        <taxon>Eukaryota</taxon>
        <taxon>Sar</taxon>
        <taxon>Stramenopiles</taxon>
        <taxon>Ochrophyta</taxon>
        <taxon>Bolidophyceae</taxon>
        <taxon>Parmales</taxon>
        <taxon>Triparmaceae</taxon>
        <taxon>Triparma</taxon>
    </lineage>
</organism>
<gene>
    <name evidence="2" type="ORF">TrVE_jg11670</name>
</gene>
<dbReference type="AlphaFoldDB" id="A0A9W7DLR3"/>
<dbReference type="EMBL" id="BRXX01000581">
    <property type="protein sequence ID" value="GMH48259.1"/>
    <property type="molecule type" value="Genomic_DNA"/>
</dbReference>
<keyword evidence="1" id="KW-1133">Transmembrane helix</keyword>
<name>A0A9W7DLR3_9STRA</name>
<proteinExistence type="predicted"/>
<dbReference type="PANTHER" id="PTHR37471">
    <property type="entry name" value="UNNAMED PRODUCT"/>
    <property type="match status" value="1"/>
</dbReference>
<sequence>MCQRRRQSVRGPLRLPEAVDSKFLRQFIVAGWQASSLGYFVKVVMIGSIKSILPLTVAGLIWRLYNSGGAVDFTSAFNWHALAELLFFVFYLKHRTQLSRERPLSNDYVYPGRDRQEKVCGAGAKQRLKRNLRHMDGVLGKSASKEDRQRHFLDWFSFRQDDCHSKAPEHWSELKKENLADWLAWAFWARKVEELGAEEEEEIEQMITLVEEWAGEGGEGGELDGGRNNSLISMRLSIDEIRSAHHPLIHYLVTHAGCCGAGYVLLKWRGFERKKIGGMVYWRKEGRSGGEGERCPIVFISGIGIGLVAYLKLVDRWLEEHPGREIFLVDLPEYSLRFTTSVSILSPLDRASALTAMLGGRGAHFVGHSLGSVVISWVIRLAPESVVKAATFIDPVCFLLFHSSVAANFVYRPPATPLDCLVSYFVAKELYVNNALHRHFRWQTNLLDPALLEDIKGVSVVLSDHDHYVPSQAVERHLNLEAPKVRTRVLGEHSHAQFCVLEGSCDVVMEEFRFADEATIRN</sequence>
<dbReference type="Proteomes" id="UP001165160">
    <property type="component" value="Unassembled WGS sequence"/>
</dbReference>
<dbReference type="SUPFAM" id="SSF53474">
    <property type="entry name" value="alpha/beta-Hydrolases"/>
    <property type="match status" value="1"/>
</dbReference>
<protein>
    <recommendedName>
        <fullName evidence="4">AB hydrolase-1 domain-containing protein</fullName>
    </recommendedName>
</protein>
<evidence type="ECO:0000313" key="3">
    <source>
        <dbReference type="Proteomes" id="UP001165160"/>
    </source>
</evidence>
<keyword evidence="1" id="KW-0812">Transmembrane</keyword>
<evidence type="ECO:0000256" key="1">
    <source>
        <dbReference type="SAM" id="Phobius"/>
    </source>
</evidence>
<dbReference type="Gene3D" id="3.40.50.1820">
    <property type="entry name" value="alpha/beta hydrolase"/>
    <property type="match status" value="1"/>
</dbReference>
<keyword evidence="1" id="KW-0472">Membrane</keyword>
<dbReference type="PANTHER" id="PTHR37471:SF1">
    <property type="entry name" value="AB HYDROLASE-1 DOMAIN-CONTAINING PROTEIN"/>
    <property type="match status" value="1"/>
</dbReference>
<dbReference type="InterPro" id="IPR029058">
    <property type="entry name" value="AB_hydrolase_fold"/>
</dbReference>